<gene>
    <name evidence="3" type="ORF">HHO37_02740</name>
</gene>
<dbReference type="Gene3D" id="1.10.150.310">
    <property type="entry name" value="Tex RuvX-like domain-like"/>
    <property type="match status" value="1"/>
</dbReference>
<dbReference type="SMART" id="SM00278">
    <property type="entry name" value="HhH1"/>
    <property type="match status" value="2"/>
</dbReference>
<evidence type="ECO:0000313" key="4">
    <source>
        <dbReference type="Proteomes" id="UP000532121"/>
    </source>
</evidence>
<organism evidence="3 4">
    <name type="scientific">Streptococcus ratti</name>
    <dbReference type="NCBI Taxonomy" id="1341"/>
    <lineage>
        <taxon>Bacteria</taxon>
        <taxon>Bacillati</taxon>
        <taxon>Bacillota</taxon>
        <taxon>Bacilli</taxon>
        <taxon>Lactobacillales</taxon>
        <taxon>Streptococcaceae</taxon>
        <taxon>Streptococcus</taxon>
    </lineage>
</organism>
<dbReference type="Gene3D" id="3.10.560.10">
    <property type="entry name" value="Outer membrane lipoprotein wza domain like"/>
    <property type="match status" value="1"/>
</dbReference>
<evidence type="ECO:0000313" key="3">
    <source>
        <dbReference type="EMBL" id="NMD48615.1"/>
    </source>
</evidence>
<dbReference type="InterPro" id="IPR019554">
    <property type="entry name" value="Soluble_ligand-bd"/>
</dbReference>
<protein>
    <submittedName>
        <fullName evidence="3">ComEA family DNA-binding protein</fullName>
    </submittedName>
</protein>
<keyword evidence="3" id="KW-0238">DNA-binding</keyword>
<sequence>MIEEILDKFRENKRLLTAVVVFAVLGLGLYFLSSNGKEDKNHLDRSQEQYLSSATLSAHSEQTKQTQAASTIMVDVKGAVKKQGVYSLPADSRVNELIEKAGGFSEKADRKSVNLAQKLQDEAVIYVASIGEDISVVDNSQKAAVNQSSNSQPAVQDKINLNTASLADLQTISGIGEKRAQDIIDYREANGGFQSIDDLKNISGIGEKTFEKLKDLVSID</sequence>
<reference evidence="3 4" key="1">
    <citation type="submission" date="2020-04" db="EMBL/GenBank/DDBJ databases">
        <title>MicrobeNet Type strains.</title>
        <authorList>
            <person name="Nicholson A.C."/>
        </authorList>
    </citation>
    <scope>NUCLEOTIDE SEQUENCE [LARGE SCALE GENOMIC DNA]</scope>
    <source>
        <strain evidence="3 4">DSM 22768</strain>
    </source>
</reference>
<dbReference type="EMBL" id="JABASA010000004">
    <property type="protein sequence ID" value="NMD48615.1"/>
    <property type="molecule type" value="Genomic_DNA"/>
</dbReference>
<dbReference type="GO" id="GO:0015628">
    <property type="term" value="P:protein secretion by the type II secretion system"/>
    <property type="evidence" value="ECO:0007669"/>
    <property type="project" value="TreeGrafter"/>
</dbReference>
<dbReference type="Pfam" id="PF10531">
    <property type="entry name" value="SLBB"/>
    <property type="match status" value="1"/>
</dbReference>
<feature type="transmembrane region" description="Helical" evidence="1">
    <location>
        <begin position="15"/>
        <end position="33"/>
    </location>
</feature>
<dbReference type="SUPFAM" id="SSF47781">
    <property type="entry name" value="RuvA domain 2-like"/>
    <property type="match status" value="1"/>
</dbReference>
<evidence type="ECO:0000259" key="2">
    <source>
        <dbReference type="SMART" id="SM00278"/>
    </source>
</evidence>
<dbReference type="PANTHER" id="PTHR21180:SF32">
    <property type="entry name" value="ENDONUCLEASE_EXONUCLEASE_PHOSPHATASE FAMILY DOMAIN-CONTAINING PROTEIN 1"/>
    <property type="match status" value="1"/>
</dbReference>
<keyword evidence="1" id="KW-0472">Membrane</keyword>
<feature type="domain" description="Helix-hairpin-helix DNA-binding motif class 1" evidence="2">
    <location>
        <begin position="167"/>
        <end position="186"/>
    </location>
</feature>
<accession>A0A7X9LCD3</accession>
<dbReference type="GO" id="GO:0015627">
    <property type="term" value="C:type II protein secretion system complex"/>
    <property type="evidence" value="ECO:0007669"/>
    <property type="project" value="TreeGrafter"/>
</dbReference>
<dbReference type="PANTHER" id="PTHR21180">
    <property type="entry name" value="ENDONUCLEASE/EXONUCLEASE/PHOSPHATASE FAMILY DOMAIN-CONTAINING PROTEIN 1"/>
    <property type="match status" value="1"/>
</dbReference>
<dbReference type="GO" id="GO:0006281">
    <property type="term" value="P:DNA repair"/>
    <property type="evidence" value="ECO:0007669"/>
    <property type="project" value="InterPro"/>
</dbReference>
<dbReference type="GO" id="GO:0003677">
    <property type="term" value="F:DNA binding"/>
    <property type="evidence" value="ECO:0007669"/>
    <property type="project" value="UniProtKB-KW"/>
</dbReference>
<name>A0A7X9LCD3_STRRT</name>
<dbReference type="InterPro" id="IPR003583">
    <property type="entry name" value="Hlx-hairpin-Hlx_DNA-bd_motif"/>
</dbReference>
<keyword evidence="1" id="KW-1133">Transmembrane helix</keyword>
<dbReference type="AlphaFoldDB" id="A0A7X9LCD3"/>
<dbReference type="Pfam" id="PF12836">
    <property type="entry name" value="HHH_3"/>
    <property type="match status" value="1"/>
</dbReference>
<dbReference type="Proteomes" id="UP000532121">
    <property type="component" value="Unassembled WGS sequence"/>
</dbReference>
<evidence type="ECO:0000256" key="1">
    <source>
        <dbReference type="SAM" id="Phobius"/>
    </source>
</evidence>
<dbReference type="InterPro" id="IPR010994">
    <property type="entry name" value="RuvA_2-like"/>
</dbReference>
<keyword evidence="1" id="KW-0812">Transmembrane</keyword>
<feature type="domain" description="Helix-hairpin-helix DNA-binding motif class 1" evidence="2">
    <location>
        <begin position="197"/>
        <end position="216"/>
    </location>
</feature>
<dbReference type="InterPro" id="IPR004509">
    <property type="entry name" value="Competence_ComEA_HhH"/>
</dbReference>
<dbReference type="NCBIfam" id="TIGR00426">
    <property type="entry name" value="competence protein ComEA helix-hairpin-helix repeat region"/>
    <property type="match status" value="1"/>
</dbReference>
<proteinExistence type="predicted"/>
<dbReference type="InterPro" id="IPR051675">
    <property type="entry name" value="Endo/Exo/Phosphatase_dom_1"/>
</dbReference>
<dbReference type="RefSeq" id="WP_003089221.1">
    <property type="nucleotide sequence ID" value="NZ_CP043405.1"/>
</dbReference>
<comment type="caution">
    <text evidence="3">The sequence shown here is derived from an EMBL/GenBank/DDBJ whole genome shotgun (WGS) entry which is preliminary data.</text>
</comment>